<organism evidence="1 2">
    <name type="scientific">Irpex rosettiformis</name>
    <dbReference type="NCBI Taxonomy" id="378272"/>
    <lineage>
        <taxon>Eukaryota</taxon>
        <taxon>Fungi</taxon>
        <taxon>Dikarya</taxon>
        <taxon>Basidiomycota</taxon>
        <taxon>Agaricomycotina</taxon>
        <taxon>Agaricomycetes</taxon>
        <taxon>Polyporales</taxon>
        <taxon>Irpicaceae</taxon>
        <taxon>Irpex</taxon>
    </lineage>
</organism>
<proteinExistence type="predicted"/>
<evidence type="ECO:0000313" key="1">
    <source>
        <dbReference type="EMBL" id="KAI0088849.1"/>
    </source>
</evidence>
<gene>
    <name evidence="1" type="ORF">BDY19DRAFT_890363</name>
</gene>
<accession>A0ACB8U3P1</accession>
<keyword evidence="2" id="KW-1185">Reference proteome</keyword>
<dbReference type="Proteomes" id="UP001055072">
    <property type="component" value="Unassembled WGS sequence"/>
</dbReference>
<reference evidence="1" key="1">
    <citation type="journal article" date="2021" name="Environ. Microbiol.">
        <title>Gene family expansions and transcriptome signatures uncover fungal adaptations to wood decay.</title>
        <authorList>
            <person name="Hage H."/>
            <person name="Miyauchi S."/>
            <person name="Viragh M."/>
            <person name="Drula E."/>
            <person name="Min B."/>
            <person name="Chaduli D."/>
            <person name="Navarro D."/>
            <person name="Favel A."/>
            <person name="Norest M."/>
            <person name="Lesage-Meessen L."/>
            <person name="Balint B."/>
            <person name="Merenyi Z."/>
            <person name="de Eugenio L."/>
            <person name="Morin E."/>
            <person name="Martinez A.T."/>
            <person name="Baldrian P."/>
            <person name="Stursova M."/>
            <person name="Martinez M.J."/>
            <person name="Novotny C."/>
            <person name="Magnuson J.K."/>
            <person name="Spatafora J.W."/>
            <person name="Maurice S."/>
            <person name="Pangilinan J."/>
            <person name="Andreopoulos W."/>
            <person name="LaButti K."/>
            <person name="Hundley H."/>
            <person name="Na H."/>
            <person name="Kuo A."/>
            <person name="Barry K."/>
            <person name="Lipzen A."/>
            <person name="Henrissat B."/>
            <person name="Riley R."/>
            <person name="Ahrendt S."/>
            <person name="Nagy L.G."/>
            <person name="Grigoriev I.V."/>
            <person name="Martin F."/>
            <person name="Rosso M.N."/>
        </authorList>
    </citation>
    <scope>NUCLEOTIDE SEQUENCE</scope>
    <source>
        <strain evidence="1">CBS 384.51</strain>
    </source>
</reference>
<dbReference type="EMBL" id="MU274912">
    <property type="protein sequence ID" value="KAI0088849.1"/>
    <property type="molecule type" value="Genomic_DNA"/>
</dbReference>
<evidence type="ECO:0000313" key="2">
    <source>
        <dbReference type="Proteomes" id="UP001055072"/>
    </source>
</evidence>
<protein>
    <submittedName>
        <fullName evidence="1">Major facilitator superfamily domain-containing protein</fullName>
    </submittedName>
</protein>
<sequence length="465" mass="50152">MTSEETPLLIGVDAVDVDHEAIYNRFSRRRKWMIVAITALIATLPFWSSGSFVPLIPQIAKDLHSTGPVVGLSVSLSMFANALGSLMWASYSGFYGRRPVLLLSMFIAVWGSFGSGVATSVAQLLVWRVVQAFGASSGHSVGIAVIADIYKMEERGGASGAFFGAVLFGMALAPTVSGFSAHYWDWRMTQYQIGGAASLAFILTAIFQPETSHPGTRGIDRQINSEGRPKWVWLNPLTNLALLRSPNVLLVSVAQGLIVLTDFMLLIPIAYTFGVKYGITNEAIIGAMCIPVGLGNVIGSSWSGPYSDRLLISLRKRRKGIWIGEDRLRATYLGGGLLAPMSILVSGLMTQFWKGNGSFIPNMLCLVINGIGVAIVFNPANAYLIDILHDRSAEVTAANMATRNLIVALAVGLFLPSLEKFGVAIAFSGVAAVAWLGYGLIILVIVHGERMRKWMDLGFSTQKSN</sequence>
<comment type="caution">
    <text evidence="1">The sequence shown here is derived from an EMBL/GenBank/DDBJ whole genome shotgun (WGS) entry which is preliminary data.</text>
</comment>
<name>A0ACB8U3P1_9APHY</name>